<evidence type="ECO:0000313" key="2">
    <source>
        <dbReference type="EMBL" id="CZR50260.1"/>
    </source>
</evidence>
<gene>
    <name evidence="2" type="ORF">PAC_00132</name>
</gene>
<evidence type="ECO:0000313" key="3">
    <source>
        <dbReference type="Proteomes" id="UP000184330"/>
    </source>
</evidence>
<feature type="compositionally biased region" description="Polar residues" evidence="1">
    <location>
        <begin position="331"/>
        <end position="356"/>
    </location>
</feature>
<feature type="region of interest" description="Disordered" evidence="1">
    <location>
        <begin position="267"/>
        <end position="310"/>
    </location>
</feature>
<dbReference type="STRING" id="576137.A0A1L7WBW3"/>
<dbReference type="EMBL" id="FJOG01000001">
    <property type="protein sequence ID" value="CZR50260.1"/>
    <property type="molecule type" value="Genomic_DNA"/>
</dbReference>
<dbReference type="AlphaFoldDB" id="A0A1L7WBW3"/>
<protein>
    <submittedName>
        <fullName evidence="2">Uncharacterized protein</fullName>
    </submittedName>
</protein>
<feature type="region of interest" description="Disordered" evidence="1">
    <location>
        <begin position="1"/>
        <end position="56"/>
    </location>
</feature>
<reference evidence="2 3" key="1">
    <citation type="submission" date="2016-03" db="EMBL/GenBank/DDBJ databases">
        <authorList>
            <person name="Ploux O."/>
        </authorList>
    </citation>
    <scope>NUCLEOTIDE SEQUENCE [LARGE SCALE GENOMIC DNA]</scope>
    <source>
        <strain evidence="2 3">UAMH 11012</strain>
    </source>
</reference>
<keyword evidence="3" id="KW-1185">Reference proteome</keyword>
<feature type="compositionally biased region" description="Polar residues" evidence="1">
    <location>
        <begin position="147"/>
        <end position="181"/>
    </location>
</feature>
<feature type="region of interest" description="Disordered" evidence="1">
    <location>
        <begin position="90"/>
        <end position="190"/>
    </location>
</feature>
<sequence length="668" mass="73983">MYCPTNGAHTLPRGFRFHHEEGPKTPEPLSVDEPRQPSPPRPRLKVRRRNASTLQAPTQQFLASVAAEDIPIPTIEIPRMPLEDSVMVDREETSADSGLLAPQPYTHRFTSPPKTPLLMQSFEEAASRRPDWSMMTPEPPQDYFTRPVSSMSNASDTSDDSLYSGSRASRPSDDGSCTSPESEAGDPFQFPIIKGKGKAISYESVEQDMPLNGQLRSKHRKDAAWTHAQSAHLWSTYNVYLQDPTVTPFRIGASTVPPEGVCHRVAREARRSWKGPKTALPTRPSRVSSNSSRESEKSGSVTPKGDLPKVYCQWPHSSSATRTKLRAMCKANNSAVSRHQHLQTRSPTPFTNQNRLRTPEPTRMGVNTFSTKDIALSLTTSTAESMQPDGPLAKLATDSLETPTPATFPPLEEYQPLSIPKSRSMGSGITEFGGRRLGSPFVARTYGPSSSKNLHPYDNRPSPPRSQSDVLGPSLRSPVRFDKPRSLNSTQKRRAQHDLEEELSPSGAIVRPSILNEQLFGTPFTQRRVRSRGFSLGDEALLHRSPGIFQSSTSPDLRAPPKMEIITPEPNSSAAPRLLPPANISPRLGSPFSESGNNTFPRRLPSDGTSTIRRSAFATMHQTHQTRRSIESFDFGEGPSLQSRLEQLDMKLKQIREREATSKRQSSE</sequence>
<accession>A0A1L7WBW3</accession>
<feature type="region of interest" description="Disordered" evidence="1">
    <location>
        <begin position="404"/>
        <end position="504"/>
    </location>
</feature>
<evidence type="ECO:0000256" key="1">
    <source>
        <dbReference type="SAM" id="MobiDB-lite"/>
    </source>
</evidence>
<proteinExistence type="predicted"/>
<dbReference type="Proteomes" id="UP000184330">
    <property type="component" value="Unassembled WGS sequence"/>
</dbReference>
<feature type="region of interest" description="Disordered" evidence="1">
    <location>
        <begin position="588"/>
        <end position="641"/>
    </location>
</feature>
<dbReference type="OrthoDB" id="419770at2759"/>
<organism evidence="2 3">
    <name type="scientific">Phialocephala subalpina</name>
    <dbReference type="NCBI Taxonomy" id="576137"/>
    <lineage>
        <taxon>Eukaryota</taxon>
        <taxon>Fungi</taxon>
        <taxon>Dikarya</taxon>
        <taxon>Ascomycota</taxon>
        <taxon>Pezizomycotina</taxon>
        <taxon>Leotiomycetes</taxon>
        <taxon>Helotiales</taxon>
        <taxon>Mollisiaceae</taxon>
        <taxon>Phialocephala</taxon>
        <taxon>Phialocephala fortinii species complex</taxon>
    </lineage>
</organism>
<name>A0A1L7WBW3_9HELO</name>
<feature type="region of interest" description="Disordered" evidence="1">
    <location>
        <begin position="330"/>
        <end position="365"/>
    </location>
</feature>